<sequence length="163" mass="17314">MVHVPFAFMFLSAALDVLYYASITPATSSTVLSALKAVEFQLDPAALPVLSHYITILTLAFSVPAIVTGAMELAPVIKRDGFSSKKAQIGVVHALVNEVTVFGTAYNYWTRRSNIGFAPSPTNVLVSAVAHPASVFAAYLGAKLVYQYGMGVGRGSSRAKKSQ</sequence>
<dbReference type="OrthoDB" id="2580011at2759"/>
<keyword evidence="1" id="KW-0472">Membrane</keyword>
<dbReference type="EMBL" id="KZ678129">
    <property type="protein sequence ID" value="PSN73457.1"/>
    <property type="molecule type" value="Genomic_DNA"/>
</dbReference>
<keyword evidence="1" id="KW-1133">Transmembrane helix</keyword>
<accession>A0A2T2P6Z7</accession>
<gene>
    <name evidence="3" type="ORF">BS50DRAFT_568992</name>
</gene>
<dbReference type="Proteomes" id="UP000240883">
    <property type="component" value="Unassembled WGS sequence"/>
</dbReference>
<protein>
    <recommendedName>
        <fullName evidence="2">DUF2231 domain-containing protein</fullName>
    </recommendedName>
</protein>
<feature type="domain" description="DUF2231" evidence="2">
    <location>
        <begin position="1"/>
        <end position="152"/>
    </location>
</feature>
<keyword evidence="1" id="KW-0812">Transmembrane</keyword>
<evidence type="ECO:0000256" key="1">
    <source>
        <dbReference type="SAM" id="Phobius"/>
    </source>
</evidence>
<proteinExistence type="predicted"/>
<dbReference type="AlphaFoldDB" id="A0A2T2P6Z7"/>
<reference evidence="3 4" key="1">
    <citation type="journal article" date="2018" name="Front. Microbiol.">
        <title>Genome-Wide Analysis of Corynespora cassiicola Leaf Fall Disease Putative Effectors.</title>
        <authorList>
            <person name="Lopez D."/>
            <person name="Ribeiro S."/>
            <person name="Label P."/>
            <person name="Fumanal B."/>
            <person name="Venisse J.S."/>
            <person name="Kohler A."/>
            <person name="de Oliveira R.R."/>
            <person name="Labutti K."/>
            <person name="Lipzen A."/>
            <person name="Lail K."/>
            <person name="Bauer D."/>
            <person name="Ohm R.A."/>
            <person name="Barry K.W."/>
            <person name="Spatafora J."/>
            <person name="Grigoriev I.V."/>
            <person name="Martin F.M."/>
            <person name="Pujade-Renaud V."/>
        </authorList>
    </citation>
    <scope>NUCLEOTIDE SEQUENCE [LARGE SCALE GENOMIC DNA]</scope>
    <source>
        <strain evidence="3 4">Philippines</strain>
    </source>
</reference>
<name>A0A2T2P6Z7_CORCC</name>
<feature type="transmembrane region" description="Helical" evidence="1">
    <location>
        <begin position="129"/>
        <end position="146"/>
    </location>
</feature>
<dbReference type="InterPro" id="IPR019251">
    <property type="entry name" value="DUF2231_TM"/>
</dbReference>
<evidence type="ECO:0000313" key="3">
    <source>
        <dbReference type="EMBL" id="PSN73457.1"/>
    </source>
</evidence>
<organism evidence="3 4">
    <name type="scientific">Corynespora cassiicola Philippines</name>
    <dbReference type="NCBI Taxonomy" id="1448308"/>
    <lineage>
        <taxon>Eukaryota</taxon>
        <taxon>Fungi</taxon>
        <taxon>Dikarya</taxon>
        <taxon>Ascomycota</taxon>
        <taxon>Pezizomycotina</taxon>
        <taxon>Dothideomycetes</taxon>
        <taxon>Pleosporomycetidae</taxon>
        <taxon>Pleosporales</taxon>
        <taxon>Corynesporascaceae</taxon>
        <taxon>Corynespora</taxon>
    </lineage>
</organism>
<keyword evidence="4" id="KW-1185">Reference proteome</keyword>
<dbReference type="Pfam" id="PF09990">
    <property type="entry name" value="DUF2231"/>
    <property type="match status" value="1"/>
</dbReference>
<feature type="transmembrane region" description="Helical" evidence="1">
    <location>
        <begin position="49"/>
        <end position="77"/>
    </location>
</feature>
<evidence type="ECO:0000259" key="2">
    <source>
        <dbReference type="Pfam" id="PF09990"/>
    </source>
</evidence>
<evidence type="ECO:0000313" key="4">
    <source>
        <dbReference type="Proteomes" id="UP000240883"/>
    </source>
</evidence>
<feature type="transmembrane region" description="Helical" evidence="1">
    <location>
        <begin position="89"/>
        <end position="109"/>
    </location>
</feature>